<accession>A0A2S5AZZ5</accession>
<organism evidence="2 3">
    <name type="scientific">Rhodotorula taiwanensis</name>
    <dbReference type="NCBI Taxonomy" id="741276"/>
    <lineage>
        <taxon>Eukaryota</taxon>
        <taxon>Fungi</taxon>
        <taxon>Dikarya</taxon>
        <taxon>Basidiomycota</taxon>
        <taxon>Pucciniomycotina</taxon>
        <taxon>Microbotryomycetes</taxon>
        <taxon>Sporidiobolales</taxon>
        <taxon>Sporidiobolaceae</taxon>
        <taxon>Rhodotorula</taxon>
    </lineage>
</organism>
<proteinExistence type="predicted"/>
<feature type="domain" description="COQ9 C-terminal" evidence="1">
    <location>
        <begin position="186"/>
        <end position="231"/>
    </location>
</feature>
<dbReference type="Pfam" id="PF08511">
    <property type="entry name" value="COQ9"/>
    <property type="match status" value="1"/>
</dbReference>
<dbReference type="AlphaFoldDB" id="A0A2S5AZZ5"/>
<protein>
    <recommendedName>
        <fullName evidence="1">COQ9 C-terminal domain-containing protein</fullName>
    </recommendedName>
</protein>
<keyword evidence="3" id="KW-1185">Reference proteome</keyword>
<dbReference type="OrthoDB" id="619536at2759"/>
<dbReference type="InterPro" id="IPR013718">
    <property type="entry name" value="COQ9_C"/>
</dbReference>
<sequence length="293" mass="31435">MSSLPRQLARAALPHVAQHGFTTEAFLAAAASTSASTAPLPPTLPKPLSPRTLHALYPSPPAREPFSFSLKGLALGNGGKRSLSKRELIQLARGQGTALARGERTGPARALVNEWLIQGRERMVDEVRASGLRGVEAYKRGIEARLRYNQDMLDRLPSALALLSAPTSTYLSDLSAALPVPHITPHLAHVAEIAHDLAKAGGSQHQGTEWYSLRLRLGTIYALSELSLVAPPSSPTVAATPALPAADRIQQAIAYSHRLFDQTGRVGQELDNVGMFAEWVRKSWMGIGRSLAA</sequence>
<evidence type="ECO:0000259" key="1">
    <source>
        <dbReference type="Pfam" id="PF08511"/>
    </source>
</evidence>
<evidence type="ECO:0000313" key="2">
    <source>
        <dbReference type="EMBL" id="POY70103.1"/>
    </source>
</evidence>
<evidence type="ECO:0000313" key="3">
    <source>
        <dbReference type="Proteomes" id="UP000237144"/>
    </source>
</evidence>
<name>A0A2S5AZZ5_9BASI</name>
<dbReference type="Proteomes" id="UP000237144">
    <property type="component" value="Unassembled WGS sequence"/>
</dbReference>
<dbReference type="EMBL" id="PJQD01000145">
    <property type="protein sequence ID" value="POY70103.1"/>
    <property type="molecule type" value="Genomic_DNA"/>
</dbReference>
<comment type="caution">
    <text evidence="2">The sequence shown here is derived from an EMBL/GenBank/DDBJ whole genome shotgun (WGS) entry which is preliminary data.</text>
</comment>
<reference evidence="2 3" key="1">
    <citation type="journal article" date="2018" name="Front. Microbiol.">
        <title>Prospects for Fungal Bioremediation of Acidic Radioactive Waste Sites: Characterization and Genome Sequence of Rhodotorula taiwanensis MD1149.</title>
        <authorList>
            <person name="Tkavc R."/>
            <person name="Matrosova V.Y."/>
            <person name="Grichenko O.E."/>
            <person name="Gostincar C."/>
            <person name="Volpe R.P."/>
            <person name="Klimenkova P."/>
            <person name="Gaidamakova E.K."/>
            <person name="Zhou C.E."/>
            <person name="Stewart B.J."/>
            <person name="Lyman M.G."/>
            <person name="Malfatti S.A."/>
            <person name="Rubinfeld B."/>
            <person name="Courtot M."/>
            <person name="Singh J."/>
            <person name="Dalgard C.L."/>
            <person name="Hamilton T."/>
            <person name="Frey K.G."/>
            <person name="Gunde-Cimerman N."/>
            <person name="Dugan L."/>
            <person name="Daly M.J."/>
        </authorList>
    </citation>
    <scope>NUCLEOTIDE SEQUENCE [LARGE SCALE GENOMIC DNA]</scope>
    <source>
        <strain evidence="2 3">MD1149</strain>
    </source>
</reference>
<gene>
    <name evidence="2" type="ORF">BMF94_6877</name>
</gene>